<dbReference type="GeneID" id="27701850"/>
<protein>
    <submittedName>
        <fullName evidence="2">Unplaced genomic scaffold supercont1.14, whole genome shotgun sequence</fullName>
    </submittedName>
</protein>
<feature type="compositionally biased region" description="Low complexity" evidence="1">
    <location>
        <begin position="55"/>
        <end position="81"/>
    </location>
</feature>
<reference evidence="2" key="1">
    <citation type="submission" date="2015-01" db="EMBL/GenBank/DDBJ databases">
        <title>The Genome Sequence of Cladophialophora bantiana CBS 173.52.</title>
        <authorList>
            <consortium name="The Broad Institute Genomics Platform"/>
            <person name="Cuomo C."/>
            <person name="de Hoog S."/>
            <person name="Gorbushina A."/>
            <person name="Stielow B."/>
            <person name="Teixiera M."/>
            <person name="Abouelleil A."/>
            <person name="Chapman S.B."/>
            <person name="Priest M."/>
            <person name="Young S.K."/>
            <person name="Wortman J."/>
            <person name="Nusbaum C."/>
            <person name="Birren B."/>
        </authorList>
    </citation>
    <scope>NUCLEOTIDE SEQUENCE [LARGE SCALE GENOMIC DNA]</scope>
    <source>
        <strain evidence="2">CBS 173.52</strain>
    </source>
</reference>
<feature type="region of interest" description="Disordered" evidence="1">
    <location>
        <begin position="1"/>
        <end position="134"/>
    </location>
</feature>
<proteinExistence type="predicted"/>
<feature type="compositionally biased region" description="Low complexity" evidence="1">
    <location>
        <begin position="18"/>
        <end position="48"/>
    </location>
</feature>
<dbReference type="VEuPathDB" id="FungiDB:Z519_08922"/>
<dbReference type="OrthoDB" id="4161313at2759"/>
<dbReference type="HOGENOM" id="CLU_767270_0_0_1"/>
<feature type="compositionally biased region" description="Polar residues" evidence="1">
    <location>
        <begin position="84"/>
        <end position="101"/>
    </location>
</feature>
<feature type="compositionally biased region" description="Low complexity" evidence="1">
    <location>
        <begin position="102"/>
        <end position="134"/>
    </location>
</feature>
<sequence>MAELQRTPIGPSWTPSQSASPLISTSIGSSTTPSRSHSNSPSTPESSPGATSWNTSVPSPSHTPSSTSQTPTTRSSGTTYSRPAGTSVSPTNLEARTSTTNSSRIYTSKTYTSSTTSSTTTSSSVSTYTSSTPSRTIISTTTLTSNFNDNDNFDHTHNDAHYCQYHHHNDNNYYYHHNSSSPQDVITDGSFEDVSFDSIGVLDAASGDWTVSGDAFFDQNSGTDYDTPDGVKFVYILPRRLQHVRLKRLAKPDKPRPNTFYTLTYDYAIPYVADPPPAAGFSSCSLTLQVGDPSNTDLVYFFGDTAQPAWGHSVSLDFLAEFSDLVFSPIWDCSGLEPGNEIDFALDNVIFTGAQGVEGPV</sequence>
<evidence type="ECO:0000256" key="1">
    <source>
        <dbReference type="SAM" id="MobiDB-lite"/>
    </source>
</evidence>
<evidence type="ECO:0000313" key="2">
    <source>
        <dbReference type="EMBL" id="KIW90278.1"/>
    </source>
</evidence>
<dbReference type="EMBL" id="KN846993">
    <property type="protein sequence ID" value="KIW90278.1"/>
    <property type="molecule type" value="Genomic_DNA"/>
</dbReference>
<dbReference type="RefSeq" id="XP_016616947.1">
    <property type="nucleotide sequence ID" value="XM_016766649.1"/>
</dbReference>
<gene>
    <name evidence="2" type="ORF">Z519_08922</name>
</gene>
<organism evidence="2">
    <name type="scientific">Cladophialophora bantiana (strain ATCC 10958 / CBS 173.52 / CDC B-1940 / NIH 8579)</name>
    <name type="common">Xylohypha bantiana</name>
    <dbReference type="NCBI Taxonomy" id="1442370"/>
    <lineage>
        <taxon>Eukaryota</taxon>
        <taxon>Fungi</taxon>
        <taxon>Dikarya</taxon>
        <taxon>Ascomycota</taxon>
        <taxon>Pezizomycotina</taxon>
        <taxon>Eurotiomycetes</taxon>
        <taxon>Chaetothyriomycetidae</taxon>
        <taxon>Chaetothyriales</taxon>
        <taxon>Herpotrichiellaceae</taxon>
        <taxon>Cladophialophora</taxon>
    </lineage>
</organism>
<accession>A0A0D2HAH4</accession>
<name>A0A0D2HAH4_CLAB1</name>
<dbReference type="AlphaFoldDB" id="A0A0D2HAH4"/>